<gene>
    <name evidence="4" type="ORF">DFA_05795</name>
</gene>
<feature type="compositionally biased region" description="Acidic residues" evidence="3">
    <location>
        <begin position="203"/>
        <end position="227"/>
    </location>
</feature>
<dbReference type="RefSeq" id="XP_004361512.1">
    <property type="nucleotide sequence ID" value="XM_004361455.1"/>
</dbReference>
<reference evidence="5" key="1">
    <citation type="journal article" date="2011" name="Genome Res.">
        <title>Phylogeny-wide analysis of social amoeba genomes highlights ancient origins for complex intercellular communication.</title>
        <authorList>
            <person name="Heidel A.J."/>
            <person name="Lawal H.M."/>
            <person name="Felder M."/>
            <person name="Schilde C."/>
            <person name="Helps N.R."/>
            <person name="Tunggal B."/>
            <person name="Rivero F."/>
            <person name="John U."/>
            <person name="Schleicher M."/>
            <person name="Eichinger L."/>
            <person name="Platzer M."/>
            <person name="Noegel A.A."/>
            <person name="Schaap P."/>
            <person name="Gloeckner G."/>
        </authorList>
    </citation>
    <scope>NUCLEOTIDE SEQUENCE [LARGE SCALE GENOMIC DNA]</scope>
    <source>
        <strain evidence="5">SH3</strain>
    </source>
</reference>
<name>F4PMR7_CACFS</name>
<comment type="similarity">
    <text evidence="1 2">Belongs to the nucleosome assembly protein (NAP) family.</text>
</comment>
<dbReference type="OMA" id="IDFREND"/>
<dbReference type="Proteomes" id="UP000007797">
    <property type="component" value="Unassembled WGS sequence"/>
</dbReference>
<evidence type="ECO:0000256" key="2">
    <source>
        <dbReference type="RuleBase" id="RU003876"/>
    </source>
</evidence>
<dbReference type="AlphaFoldDB" id="F4PMR7"/>
<sequence length="227" mass="26185">MDIKRQKKEVIVEKEGDDGVDILLEKIGKNKELLKVLQTITEIEGERDFETIRIDKDQYKSAKPLYDKRKPLLTKLPNFWSNVFKKSFPEFEGSDDKPLYEYLTDFLVEETDKEFTLKFTFSKNKFLSNQEVIVTCPTATTKEEMLQDLPATTNAKATPLTGEDEDSFDMFLQFLEQPTPEQCINIVGAVWSTPLDIFQAEMPVEDDDDEDDDEDGKSVEVEEEANE</sequence>
<dbReference type="GeneID" id="14875854"/>
<evidence type="ECO:0000313" key="4">
    <source>
        <dbReference type="EMBL" id="EGG23661.1"/>
    </source>
</evidence>
<evidence type="ECO:0000313" key="5">
    <source>
        <dbReference type="Proteomes" id="UP000007797"/>
    </source>
</evidence>
<feature type="region of interest" description="Disordered" evidence="3">
    <location>
        <begin position="198"/>
        <end position="227"/>
    </location>
</feature>
<dbReference type="PANTHER" id="PTHR11875">
    <property type="entry name" value="TESTIS-SPECIFIC Y-ENCODED PROTEIN"/>
    <property type="match status" value="1"/>
</dbReference>
<protein>
    <submittedName>
        <fullName evidence="4">Nucleosome assembly protein family protein</fullName>
    </submittedName>
</protein>
<proteinExistence type="inferred from homology"/>
<dbReference type="EMBL" id="GL883008">
    <property type="protein sequence ID" value="EGG23661.1"/>
    <property type="molecule type" value="Genomic_DNA"/>
</dbReference>
<dbReference type="SUPFAM" id="SSF143113">
    <property type="entry name" value="NAP-like"/>
    <property type="match status" value="1"/>
</dbReference>
<keyword evidence="5" id="KW-1185">Reference proteome</keyword>
<dbReference type="OrthoDB" id="19419at2759"/>
<evidence type="ECO:0000256" key="1">
    <source>
        <dbReference type="ARBA" id="ARBA00009947"/>
    </source>
</evidence>
<dbReference type="GO" id="GO:0005634">
    <property type="term" value="C:nucleus"/>
    <property type="evidence" value="ECO:0007669"/>
    <property type="project" value="InterPro"/>
</dbReference>
<dbReference type="InterPro" id="IPR037231">
    <property type="entry name" value="NAP-like_sf"/>
</dbReference>
<evidence type="ECO:0000256" key="3">
    <source>
        <dbReference type="SAM" id="MobiDB-lite"/>
    </source>
</evidence>
<dbReference type="InterPro" id="IPR002164">
    <property type="entry name" value="NAP_family"/>
</dbReference>
<accession>F4PMR7</accession>
<dbReference type="KEGG" id="dfa:DFA_05795"/>
<organism evidence="4 5">
    <name type="scientific">Cavenderia fasciculata</name>
    <name type="common">Slime mold</name>
    <name type="synonym">Dictyostelium fasciculatum</name>
    <dbReference type="NCBI Taxonomy" id="261658"/>
    <lineage>
        <taxon>Eukaryota</taxon>
        <taxon>Amoebozoa</taxon>
        <taxon>Evosea</taxon>
        <taxon>Eumycetozoa</taxon>
        <taxon>Dictyostelia</taxon>
        <taxon>Acytosteliales</taxon>
        <taxon>Cavenderiaceae</taxon>
        <taxon>Cavenderia</taxon>
    </lineage>
</organism>
<dbReference type="GO" id="GO:0006334">
    <property type="term" value="P:nucleosome assembly"/>
    <property type="evidence" value="ECO:0007669"/>
    <property type="project" value="InterPro"/>
</dbReference>
<dbReference type="Gene3D" id="3.30.1120.90">
    <property type="entry name" value="Nucleosome assembly protein"/>
    <property type="match status" value="1"/>
</dbReference>
<dbReference type="Pfam" id="PF00956">
    <property type="entry name" value="NAP"/>
    <property type="match status" value="1"/>
</dbReference>